<keyword evidence="2" id="KW-0378">Hydrolase</keyword>
<dbReference type="EMBL" id="FLUM01000001">
    <property type="protein sequence ID" value="SBV97045.1"/>
    <property type="molecule type" value="Genomic_DNA"/>
</dbReference>
<dbReference type="Pfam" id="PF18368">
    <property type="entry name" value="Ig_GlcNase"/>
    <property type="match status" value="1"/>
</dbReference>
<dbReference type="InterPro" id="IPR006103">
    <property type="entry name" value="Glyco_hydro_2_cat"/>
</dbReference>
<evidence type="ECO:0000313" key="8">
    <source>
        <dbReference type="EMBL" id="SBV97045.1"/>
    </source>
</evidence>
<evidence type="ECO:0008006" key="9">
    <source>
        <dbReference type="Google" id="ProtNLM"/>
    </source>
</evidence>
<keyword evidence="3" id="KW-0326">Glycosidase</keyword>
<dbReference type="GO" id="GO:0005975">
    <property type="term" value="P:carbohydrate metabolic process"/>
    <property type="evidence" value="ECO:0007669"/>
    <property type="project" value="InterPro"/>
</dbReference>
<accession>A0A212JCR7</accession>
<evidence type="ECO:0000256" key="1">
    <source>
        <dbReference type="ARBA" id="ARBA00007401"/>
    </source>
</evidence>
<sequence>MINEQQKLYLKGTVILLLFMVSSTNFKAQQLTNLWTGLRQHQPQSELPKGNASFQEAKRIAKENLPTKLIPTQEGEWIITQGWEMTDGATAIESGKSIFDPQLNTATWYNATVPGTVLTTLVNQGVYPDPFFGLNNMNIPDSLSRTDWWYRCKFTIPQDIADRQLHLLFNGINYRAEVYLNGKRLGSIKGAFIRGEFDVTNIVNPNSENILAVHILPPNNPGIPHEQSMIAGQGLNGGVLSTDGPTFISSIGWDWIPGIRDRNTGIWQDVRLRSSGDVLIGDPLVTTDILLPDTTQAKITIRTNIRNISSKTINGTLSAEIENINISIPYSLKANEEKALVFSPEEYKELNIKNPRLWWPNGYGNPELYDMKLTARTNSSTSDTKKVRFGIREMSYELMVSDNNQNKRVLYTPNSTTNKGNPIFDYEKRAFFTKDNQLPTITKGADVSGLETLPADDPIGPFLAIRVNGMRIFCRGGNWGMDDGMKRVSRERIEPYVRLHRDANFNIIRNWTGESTEEVFYSLCDEYGMLVWNDFWITTDDTVEPSDFDLFVKNATDVVRRYRNHPSIAIWCPRNEGFAPEGMSEMLTKMVAKEDPTRHYHGQSRFLNMGTSGPWGYFKDPSLYYTQNAKGFNTEMGSYAIPTANTIRKFIAPEDQWPINDVWAYHDLHHTTQNFGDFMNAVNRYGEADSMEDFVRKSQFVTYDAWRNMLEAWNSKMWNNTTGLVLWMSHPAWPSMIWQTYTYDYETPGSYFGAKKACEPVHIQMNLPDNDVMIINTTLHDYKSVTASIRYISLQGKVLYKKDIKLDAKANSSSKCFVPENVNSLPKLYLARLEMKDVKRKTISTNDYWMTDGNNDSYKDMNTLPAVDVVVKAINTKGKTLVEVSNPSKVLVAALKLNAVDKNTNEILLPAYFSDGYINLLPGEKRTVELTLPQHLTGNYKVIAEGYNAKSK</sequence>
<feature type="domain" description="Glycoside hydrolase family 2 immunoglobulin-like beta-sandwich" evidence="4">
    <location>
        <begin position="285"/>
        <end position="392"/>
    </location>
</feature>
<proteinExistence type="inferred from homology"/>
<dbReference type="InterPro" id="IPR036156">
    <property type="entry name" value="Beta-gal/glucu_dom_sf"/>
</dbReference>
<dbReference type="RefSeq" id="WP_296940071.1">
    <property type="nucleotide sequence ID" value="NZ_LT599032.1"/>
</dbReference>
<dbReference type="InterPro" id="IPR017853">
    <property type="entry name" value="GH"/>
</dbReference>
<comment type="similarity">
    <text evidence="1">Belongs to the glycosyl hydrolase 2 family.</text>
</comment>
<organism evidence="8">
    <name type="scientific">uncultured Dysgonomonas sp</name>
    <dbReference type="NCBI Taxonomy" id="206096"/>
    <lineage>
        <taxon>Bacteria</taxon>
        <taxon>Pseudomonadati</taxon>
        <taxon>Bacteroidota</taxon>
        <taxon>Bacteroidia</taxon>
        <taxon>Bacteroidales</taxon>
        <taxon>Dysgonomonadaceae</taxon>
        <taxon>Dysgonomonas</taxon>
        <taxon>environmental samples</taxon>
    </lineage>
</organism>
<reference evidence="8" key="1">
    <citation type="submission" date="2016-04" db="EMBL/GenBank/DDBJ databases">
        <authorList>
            <person name="Evans L.H."/>
            <person name="Alamgir A."/>
            <person name="Owens N."/>
            <person name="Weber N.D."/>
            <person name="Virtaneva K."/>
            <person name="Barbian K."/>
            <person name="Babar A."/>
            <person name="Rosenke K."/>
        </authorList>
    </citation>
    <scope>NUCLEOTIDE SEQUENCE</scope>
    <source>
        <strain evidence="8">86-1</strain>
    </source>
</reference>
<dbReference type="PANTHER" id="PTHR43536:SF1">
    <property type="entry name" value="MANNOSYLGLYCOPROTEIN ENDO-BETA-MANNOSIDASE"/>
    <property type="match status" value="1"/>
</dbReference>
<evidence type="ECO:0000259" key="4">
    <source>
        <dbReference type="Pfam" id="PF00703"/>
    </source>
</evidence>
<dbReference type="SUPFAM" id="SSF49303">
    <property type="entry name" value="beta-Galactosidase/glucuronidase domain"/>
    <property type="match status" value="3"/>
</dbReference>
<evidence type="ECO:0000259" key="5">
    <source>
        <dbReference type="Pfam" id="PF02836"/>
    </source>
</evidence>
<feature type="domain" description="Glycoside hydrolase family 2 catalytic" evidence="5">
    <location>
        <begin position="467"/>
        <end position="601"/>
    </location>
</feature>
<dbReference type="Gene3D" id="2.60.40.10">
    <property type="entry name" value="Immunoglobulins"/>
    <property type="match status" value="2"/>
</dbReference>
<evidence type="ECO:0000256" key="3">
    <source>
        <dbReference type="ARBA" id="ARBA00023295"/>
    </source>
</evidence>
<dbReference type="InterPro" id="IPR043534">
    <property type="entry name" value="EBDG/EBM"/>
</dbReference>
<dbReference type="Pfam" id="PF22666">
    <property type="entry name" value="Glyco_hydro_2_N2"/>
    <property type="match status" value="1"/>
</dbReference>
<dbReference type="PANTHER" id="PTHR43536">
    <property type="entry name" value="MANNOSYLGLYCOPROTEIN ENDO-BETA-MANNOSIDASE"/>
    <property type="match status" value="1"/>
</dbReference>
<evidence type="ECO:0000259" key="7">
    <source>
        <dbReference type="Pfam" id="PF22666"/>
    </source>
</evidence>
<evidence type="ECO:0000256" key="2">
    <source>
        <dbReference type="ARBA" id="ARBA00022801"/>
    </source>
</evidence>
<dbReference type="AlphaFoldDB" id="A0A212JCR7"/>
<dbReference type="GO" id="GO:0004553">
    <property type="term" value="F:hydrolase activity, hydrolyzing O-glycosyl compounds"/>
    <property type="evidence" value="ECO:0007669"/>
    <property type="project" value="InterPro"/>
</dbReference>
<dbReference type="Pfam" id="PF00703">
    <property type="entry name" value="Glyco_hydro_2"/>
    <property type="match status" value="1"/>
</dbReference>
<dbReference type="InterPro" id="IPR041351">
    <property type="entry name" value="Ig_GlcNase"/>
</dbReference>
<dbReference type="SUPFAM" id="SSF51445">
    <property type="entry name" value="(Trans)glycosidases"/>
    <property type="match status" value="1"/>
</dbReference>
<dbReference type="Pfam" id="PF02836">
    <property type="entry name" value="Glyco_hydro_2_C"/>
    <property type="match status" value="1"/>
</dbReference>
<dbReference type="Gene3D" id="2.60.120.260">
    <property type="entry name" value="Galactose-binding domain-like"/>
    <property type="match status" value="1"/>
</dbReference>
<name>A0A212JCR7_9BACT</name>
<dbReference type="InterPro" id="IPR006102">
    <property type="entry name" value="Ig-like_GH2"/>
</dbReference>
<protein>
    <recommendedName>
        <fullName evidence="9">Exo-1,4-beta-D-glucosaminidase</fullName>
    </recommendedName>
</protein>
<dbReference type="SUPFAM" id="SSF49785">
    <property type="entry name" value="Galactose-binding domain-like"/>
    <property type="match status" value="1"/>
</dbReference>
<feature type="domain" description="Exo-beta-D-glucosaminidase Ig-fold" evidence="6">
    <location>
        <begin position="849"/>
        <end position="948"/>
    </location>
</feature>
<dbReference type="InterPro" id="IPR013783">
    <property type="entry name" value="Ig-like_fold"/>
</dbReference>
<dbReference type="InterPro" id="IPR008979">
    <property type="entry name" value="Galactose-bd-like_sf"/>
</dbReference>
<dbReference type="Gene3D" id="3.20.20.80">
    <property type="entry name" value="Glycosidases"/>
    <property type="match status" value="1"/>
</dbReference>
<feature type="domain" description="Beta-mannosidase-like galactose-binding" evidence="7">
    <location>
        <begin position="104"/>
        <end position="268"/>
    </location>
</feature>
<evidence type="ECO:0000259" key="6">
    <source>
        <dbReference type="Pfam" id="PF18368"/>
    </source>
</evidence>
<gene>
    <name evidence="8" type="ORF">KL86DYS1_11807</name>
</gene>
<dbReference type="InterPro" id="IPR054593">
    <property type="entry name" value="Beta-mannosidase-like_N2"/>
</dbReference>